<evidence type="ECO:0000313" key="4">
    <source>
        <dbReference type="Proteomes" id="UP000598426"/>
    </source>
</evidence>
<dbReference type="RefSeq" id="WP_191171715.1">
    <property type="nucleotide sequence ID" value="NZ_JACXZS010000006.1"/>
</dbReference>
<gene>
    <name evidence="3" type="ORF">IF188_10285</name>
</gene>
<dbReference type="EMBL" id="JACXZS010000006">
    <property type="protein sequence ID" value="MBD3942084.1"/>
    <property type="molecule type" value="Genomic_DNA"/>
</dbReference>
<evidence type="ECO:0000259" key="2">
    <source>
        <dbReference type="Pfam" id="PF26374"/>
    </source>
</evidence>
<evidence type="ECO:0000256" key="1">
    <source>
        <dbReference type="SAM" id="MobiDB-lite"/>
    </source>
</evidence>
<evidence type="ECO:0000313" key="3">
    <source>
        <dbReference type="EMBL" id="MBD3942084.1"/>
    </source>
</evidence>
<dbReference type="InterPro" id="IPR008929">
    <property type="entry name" value="Chondroitin_lyas"/>
</dbReference>
<protein>
    <recommendedName>
        <fullName evidence="2">Endo-acting ulvan lyase C-terminal domain-containing protein</fullName>
    </recommendedName>
</protein>
<dbReference type="SUPFAM" id="SSF48230">
    <property type="entry name" value="Chondroitin AC/alginate lyase"/>
    <property type="match status" value="1"/>
</dbReference>
<proteinExistence type="predicted"/>
<name>A0ABR8NN73_9MICO</name>
<feature type="region of interest" description="Disordered" evidence="1">
    <location>
        <begin position="682"/>
        <end position="706"/>
    </location>
</feature>
<organism evidence="3 4">
    <name type="scientific">Microbacterium helvum</name>
    <dbReference type="NCBI Taxonomy" id="2773713"/>
    <lineage>
        <taxon>Bacteria</taxon>
        <taxon>Bacillati</taxon>
        <taxon>Actinomycetota</taxon>
        <taxon>Actinomycetes</taxon>
        <taxon>Micrococcales</taxon>
        <taxon>Microbacteriaceae</taxon>
        <taxon>Microbacterium</taxon>
    </lineage>
</organism>
<comment type="caution">
    <text evidence="3">The sequence shown here is derived from an EMBL/GenBank/DDBJ whole genome shotgun (WGS) entry which is preliminary data.</text>
</comment>
<dbReference type="InterPro" id="IPR058848">
    <property type="entry name" value="Ulvan_lyase_C"/>
</dbReference>
<dbReference type="Gene3D" id="1.50.10.100">
    <property type="entry name" value="Chondroitin AC/alginate lyase"/>
    <property type="match status" value="1"/>
</dbReference>
<dbReference type="Proteomes" id="UP000598426">
    <property type="component" value="Unassembled WGS sequence"/>
</dbReference>
<reference evidence="3 4" key="1">
    <citation type="submission" date="2020-09" db="EMBL/GenBank/DDBJ databases">
        <title>Isolation and identification of active actinomycetes.</title>
        <authorList>
            <person name="Li X."/>
        </authorList>
    </citation>
    <scope>NUCLEOTIDE SEQUENCE [LARGE SCALE GENOMIC DNA]</scope>
    <source>
        <strain evidence="3 4">NEAU-LLC</strain>
    </source>
</reference>
<feature type="domain" description="Endo-acting ulvan lyase C-terminal" evidence="2">
    <location>
        <begin position="738"/>
        <end position="820"/>
    </location>
</feature>
<dbReference type="Pfam" id="PF26374">
    <property type="entry name" value="Ulvan_lyaseC"/>
    <property type="match status" value="1"/>
</dbReference>
<keyword evidence="4" id="KW-1185">Reference proteome</keyword>
<sequence length="900" mass="97827">MFLSETARPRLAIVLAEQWGAASLRRIAARIDPFADRHRTDPAWVLSRMAMFWRPGERYTHLHLSRERFAYGTGDAPVPTVRYPAMRIWNAHRNAPLAERLPYSADGAMRDDRGTIVPYSQTGHMVRTNNEEILGLAEEAAFLYRLTGEERYARFAADIYWQWLLGTFYVEPPRDLDESLGGPGGYEAGGIGGYYDFEVIHDRMGGQAAVVYDLLHDHLLSHPDPRVAVTGLSVTDLSMTVLRRFLDIAMVRGNRNGNWNVYTWQNVLPIVLVLDSDEHCAGGKGREHYLRLYLTASTPHHDALPEILAQFDPATGLWPESPHYAFGPVAALLDNAALLADAGIDEIEGSPTLYRAGMAQLPWIDARGNVVVFGDGRGGPPPYRIFEHLNRHAQSVGDTSGAVAASTILRHAEAAGLYLRSSLSYRELLAAAPLAAPTDGSEDAGRALRTAYSRFHRHIVQRSGNDPATALMATVYGGYPLQHHLTPSGLSAQLYGQGWAVGPQAKSYESYWSDDYVYSAGRAGANTVVPGYAHGEIAVNVLEPAVSAGEFTNTAAVSANHSIVDVTAAGHRRQLAIVRTSPSSGFVVDVFRADQDDADYLWHNLGDSVLVISRGALVDLAPTADLGARDSGYRFFTRSRKARVDESWRATWRVDRGIADDVALITDLWMTGVEGREVFAVDAPPTSRDGGVTPRGVNSGDRPTPTVIVRQTGRNAARSPFVAVFESAPERESRIAGVDDLGSADGFVALRVSSAGGRVDEVFSSIDDVSHEPVTGTRFAGRFGVASRDRDGFVSLYVAAGRTIVADGHGIELDATASACLECTADGYFRCSATADATLTIPVAADATELEVRQHRGDEWGAVQAARDGDAVTFRMDAGFAVKLWIGRPGARGEERRWTP</sequence>
<accession>A0ABR8NN73</accession>
<dbReference type="Gene3D" id="2.70.98.70">
    <property type="match status" value="1"/>
</dbReference>